<proteinExistence type="predicted"/>
<organism evidence="2 3">
    <name type="scientific">Oceanitalea stevensii</name>
    <dbReference type="NCBI Taxonomy" id="2763072"/>
    <lineage>
        <taxon>Bacteria</taxon>
        <taxon>Bacillati</taxon>
        <taxon>Actinomycetota</taxon>
        <taxon>Actinomycetes</taxon>
        <taxon>Micrococcales</taxon>
        <taxon>Bogoriellaceae</taxon>
        <taxon>Georgenia</taxon>
    </lineage>
</organism>
<protein>
    <submittedName>
        <fullName evidence="2">ABC transporter permease</fullName>
    </submittedName>
</protein>
<dbReference type="Proteomes" id="UP000661894">
    <property type="component" value="Unassembled WGS sequence"/>
</dbReference>
<feature type="transmembrane region" description="Helical" evidence="1">
    <location>
        <begin position="169"/>
        <end position="191"/>
    </location>
</feature>
<feature type="transmembrane region" description="Helical" evidence="1">
    <location>
        <begin position="121"/>
        <end position="149"/>
    </location>
</feature>
<feature type="transmembrane region" description="Helical" evidence="1">
    <location>
        <begin position="47"/>
        <end position="65"/>
    </location>
</feature>
<accession>A0ABR8Z1G1</accession>
<evidence type="ECO:0000313" key="2">
    <source>
        <dbReference type="EMBL" id="MBD8061873.1"/>
    </source>
</evidence>
<gene>
    <name evidence="2" type="ORF">H9624_06005</name>
</gene>
<keyword evidence="1" id="KW-0472">Membrane</keyword>
<reference evidence="2 3" key="1">
    <citation type="submission" date="2020-08" db="EMBL/GenBank/DDBJ databases">
        <title>A Genomic Blueprint of the Chicken Gut Microbiome.</title>
        <authorList>
            <person name="Gilroy R."/>
            <person name="Ravi A."/>
            <person name="Getino M."/>
            <person name="Pursley I."/>
            <person name="Horton D.L."/>
            <person name="Alikhan N.-F."/>
            <person name="Baker D."/>
            <person name="Gharbi K."/>
            <person name="Hall N."/>
            <person name="Watson M."/>
            <person name="Adriaenssens E.M."/>
            <person name="Foster-Nyarko E."/>
            <person name="Jarju S."/>
            <person name="Secka A."/>
            <person name="Antonio M."/>
            <person name="Oren A."/>
            <person name="Chaudhuri R."/>
            <person name="La Ragione R.M."/>
            <person name="Hildebrand F."/>
            <person name="Pallen M.J."/>
        </authorList>
    </citation>
    <scope>NUCLEOTIDE SEQUENCE [LARGE SCALE GENOMIC DNA]</scope>
    <source>
        <strain evidence="2 3">Sa1BUA1</strain>
    </source>
</reference>
<feature type="transmembrane region" description="Helical" evidence="1">
    <location>
        <begin position="253"/>
        <end position="274"/>
    </location>
</feature>
<dbReference type="RefSeq" id="WP_251838927.1">
    <property type="nucleotide sequence ID" value="NZ_JACSPO010000001.1"/>
</dbReference>
<keyword evidence="1" id="KW-0812">Transmembrane</keyword>
<sequence length="279" mass="27980">MSERAAPGPVTWTAPTPVGLPARPGVSFPRVLRAELGKALTLPSTRWGALVAVLVHAAVACTVAYNARYGAEPPALLGLLTLGLVATQLPVLVLGVLVSAAEYPGGAARSTFLAVPRRLPVLAAQALVAAGLAALVAVAALVVTFLAVLPFRADVAMGLDATDPQTQRILGGLVLYVVAVALLGVALGTLARTPAAGLVAGVGLVFLLERLAPLVGTPWLVAALPGWAGRLVVAPDAGAAAQAAEAGVALTPWAGLGVMAAWALVLLSAAAVRLRRSDV</sequence>
<evidence type="ECO:0000313" key="3">
    <source>
        <dbReference type="Proteomes" id="UP000661894"/>
    </source>
</evidence>
<evidence type="ECO:0000256" key="1">
    <source>
        <dbReference type="SAM" id="Phobius"/>
    </source>
</evidence>
<dbReference type="EMBL" id="JACSPO010000001">
    <property type="protein sequence ID" value="MBD8061873.1"/>
    <property type="molecule type" value="Genomic_DNA"/>
</dbReference>
<name>A0ABR8Z1G1_9MICO</name>
<comment type="caution">
    <text evidence="2">The sequence shown here is derived from an EMBL/GenBank/DDBJ whole genome shotgun (WGS) entry which is preliminary data.</text>
</comment>
<feature type="transmembrane region" description="Helical" evidence="1">
    <location>
        <begin position="77"/>
        <end position="100"/>
    </location>
</feature>
<keyword evidence="1" id="KW-1133">Transmembrane helix</keyword>
<keyword evidence="3" id="KW-1185">Reference proteome</keyword>